<dbReference type="GO" id="GO:0009052">
    <property type="term" value="P:pentose-phosphate shunt, non-oxidative branch"/>
    <property type="evidence" value="ECO:0007669"/>
    <property type="project" value="TreeGrafter"/>
</dbReference>
<dbReference type="AlphaFoldDB" id="G1MXK0"/>
<dbReference type="UniPathway" id="UPA00115">
    <property type="reaction ID" value="UER00414"/>
</dbReference>
<dbReference type="PANTHER" id="PTHR10683">
    <property type="entry name" value="TRANSALDOLASE"/>
    <property type="match status" value="1"/>
</dbReference>
<evidence type="ECO:0000256" key="7">
    <source>
        <dbReference type="ARBA" id="ARBA00023270"/>
    </source>
</evidence>
<comment type="pathway">
    <text evidence="1 8">Carbohydrate degradation; pentose phosphate pathway; D-glyceraldehyde 3-phosphate and beta-D-fructose 6-phosphate from D-ribose 5-phosphate and D-xylulose 5-phosphate (non-oxidative stage): step 2/3.</text>
</comment>
<keyword evidence="5 8" id="KW-0808">Transferase</keyword>
<dbReference type="GeneTree" id="ENSGT00390000017361"/>
<dbReference type="Gene3D" id="3.20.20.70">
    <property type="entry name" value="Aldolase class I"/>
    <property type="match status" value="1"/>
</dbReference>
<comment type="catalytic activity">
    <reaction evidence="8">
        <text>D-sedoheptulose 7-phosphate + D-glyceraldehyde 3-phosphate = D-erythrose 4-phosphate + beta-D-fructose 6-phosphate</text>
        <dbReference type="Rhea" id="RHEA:17053"/>
        <dbReference type="ChEBI" id="CHEBI:16897"/>
        <dbReference type="ChEBI" id="CHEBI:57483"/>
        <dbReference type="ChEBI" id="CHEBI:57634"/>
        <dbReference type="ChEBI" id="CHEBI:59776"/>
        <dbReference type="EC" id="2.2.1.2"/>
    </reaction>
</comment>
<dbReference type="EC" id="2.2.1.2" evidence="3 8"/>
<evidence type="ECO:0000256" key="3">
    <source>
        <dbReference type="ARBA" id="ARBA00013151"/>
    </source>
</evidence>
<evidence type="ECO:0000256" key="6">
    <source>
        <dbReference type="ARBA" id="ARBA00023126"/>
    </source>
</evidence>
<evidence type="ECO:0000256" key="5">
    <source>
        <dbReference type="ARBA" id="ARBA00022679"/>
    </source>
</evidence>
<dbReference type="InParanoid" id="G1MXK0"/>
<feature type="region of interest" description="Disordered" evidence="9">
    <location>
        <begin position="1"/>
        <end position="20"/>
    </location>
</feature>
<feature type="compositionally biased region" description="Pro residues" evidence="9">
    <location>
        <begin position="1"/>
        <end position="10"/>
    </location>
</feature>
<evidence type="ECO:0000256" key="8">
    <source>
        <dbReference type="RuleBase" id="RU000501"/>
    </source>
</evidence>
<evidence type="ECO:0000313" key="10">
    <source>
        <dbReference type="Ensembl" id="ENSMGAP00000003578.2"/>
    </source>
</evidence>
<feature type="region of interest" description="Disordered" evidence="9">
    <location>
        <begin position="49"/>
        <end position="69"/>
    </location>
</feature>
<evidence type="ECO:0000256" key="4">
    <source>
        <dbReference type="ARBA" id="ARBA00018292"/>
    </source>
</evidence>
<keyword evidence="6 8" id="KW-0570">Pentose shunt</keyword>
<proteinExistence type="inferred from homology"/>
<accession>G1MXK0</accession>
<dbReference type="InterPro" id="IPR013785">
    <property type="entry name" value="Aldolase_TIM"/>
</dbReference>
<reference evidence="10" key="2">
    <citation type="submission" date="2025-08" db="UniProtKB">
        <authorList>
            <consortium name="Ensembl"/>
        </authorList>
    </citation>
    <scope>IDENTIFICATION</scope>
</reference>
<dbReference type="Proteomes" id="UP000001645">
    <property type="component" value="Chromosome 5"/>
</dbReference>
<dbReference type="PROSITE" id="PS00958">
    <property type="entry name" value="TRANSALDOLASE_2"/>
    <property type="match status" value="1"/>
</dbReference>
<dbReference type="InterPro" id="IPR001585">
    <property type="entry name" value="TAL/FSA"/>
</dbReference>
<dbReference type="InterPro" id="IPR004730">
    <property type="entry name" value="Transaldolase_1"/>
</dbReference>
<dbReference type="Bgee" id="ENSMGAG00000003840">
    <property type="expression patterns" value="Expressed in jejunum and 17 other cell types or tissues"/>
</dbReference>
<dbReference type="GO" id="GO:0004801">
    <property type="term" value="F:transaldolase activity"/>
    <property type="evidence" value="ECO:0007669"/>
    <property type="project" value="UniProtKB-EC"/>
</dbReference>
<dbReference type="CDD" id="cd00957">
    <property type="entry name" value="Transaldolase_TalAB"/>
    <property type="match status" value="1"/>
</dbReference>
<evidence type="ECO:0000313" key="11">
    <source>
        <dbReference type="Proteomes" id="UP000001645"/>
    </source>
</evidence>
<dbReference type="Ensembl" id="ENSMGAT00000004282.2">
    <property type="protein sequence ID" value="ENSMGAP00000003578.2"/>
    <property type="gene ID" value="ENSMGAG00000003840.2"/>
</dbReference>
<name>G1MXK0_MELGA</name>
<dbReference type="PANTHER" id="PTHR10683:SF18">
    <property type="entry name" value="TRANSALDOLASE"/>
    <property type="match status" value="1"/>
</dbReference>
<feature type="compositionally biased region" description="Polar residues" evidence="9">
    <location>
        <begin position="57"/>
        <end position="69"/>
    </location>
</feature>
<gene>
    <name evidence="10" type="primary">LOC100543617</name>
</gene>
<dbReference type="HOGENOM" id="CLU_047470_0_1_1"/>
<sequence length="308" mass="34080">MWCHSPPPQPRCDVTTASPSPAVESLGGGWSLGAQWGCNSPCSGAEPHSHLHGWAPPSTQAPGCSPAPRTQPQKALFLFQRLSFDKEGMIQRARRLIDLYKEAGIGKDRILIKLSSTWEGIQAGKVLEAEYGIHCNMTLLFSFAQAVACAEAGVTLISPFVGRILDWHVANGDKKIYEASEDPGVKSVTKIYNYYKKFGYKTIVMGASFRNTGEIKALTGCDYLTISPKLLAELSKEHVKLTPTLSVKEAQACDLEKIHLDEKAFRWHHNEDQMAVEKLSDGIRKFAADAIKLERMLKERMFSTENGK</sequence>
<comment type="function">
    <text evidence="8">Catalyzes the rate-limiting step of the non-oxidative phase in the pentose phosphate pathway. Catalyzes the reversible conversion of sedheptulose-7-phosphate and D-glyceraldehyde 3-phosphate into erythrose-4-phosphate and beta-D-fructose 6-phosphate.</text>
</comment>
<evidence type="ECO:0000256" key="2">
    <source>
        <dbReference type="ARBA" id="ARBA00008012"/>
    </source>
</evidence>
<dbReference type="GO" id="GO:0005975">
    <property type="term" value="P:carbohydrate metabolic process"/>
    <property type="evidence" value="ECO:0007669"/>
    <property type="project" value="InterPro"/>
</dbReference>
<comment type="similarity">
    <text evidence="2">Belongs to the transaldolase family. Type 1 subfamily.</text>
</comment>
<evidence type="ECO:0000256" key="1">
    <source>
        <dbReference type="ARBA" id="ARBA00004857"/>
    </source>
</evidence>
<dbReference type="InterPro" id="IPR018225">
    <property type="entry name" value="Transaldolase_AS"/>
</dbReference>
<keyword evidence="11" id="KW-1185">Reference proteome</keyword>
<dbReference type="GO" id="GO:0005737">
    <property type="term" value="C:cytoplasm"/>
    <property type="evidence" value="ECO:0007669"/>
    <property type="project" value="InterPro"/>
</dbReference>
<dbReference type="FunCoup" id="G1MXK0">
    <property type="interactions" value="667"/>
</dbReference>
<reference evidence="10 11" key="1">
    <citation type="journal article" date="2010" name="PLoS Biol.">
        <title>Multi-platform next-generation sequencing of the domestic turkey (Meleagris gallopavo): genome assembly and analysis.</title>
        <authorList>
            <person name="Dalloul R.A."/>
            <person name="Long J.A."/>
            <person name="Zimin A.V."/>
            <person name="Aslam L."/>
            <person name="Beal K."/>
            <person name="Blomberg L.A."/>
            <person name="Bouffard P."/>
            <person name="Burt D.W."/>
            <person name="Crasta O."/>
            <person name="Crooijmans R.P."/>
            <person name="Cooper K."/>
            <person name="Coulombe R.A."/>
            <person name="De S."/>
            <person name="Delany M.E."/>
            <person name="Dodgson J.B."/>
            <person name="Dong J.J."/>
            <person name="Evans C."/>
            <person name="Frederickson K.M."/>
            <person name="Flicek P."/>
            <person name="Florea L."/>
            <person name="Folkerts O."/>
            <person name="Groenen M.A."/>
            <person name="Harkins T.T."/>
            <person name="Herrero J."/>
            <person name="Hoffmann S."/>
            <person name="Megens H.J."/>
            <person name="Jiang A."/>
            <person name="de Jong P."/>
            <person name="Kaiser P."/>
            <person name="Kim H."/>
            <person name="Kim K.W."/>
            <person name="Kim S."/>
            <person name="Langenberger D."/>
            <person name="Lee M.K."/>
            <person name="Lee T."/>
            <person name="Mane S."/>
            <person name="Marcais G."/>
            <person name="Marz M."/>
            <person name="McElroy A.P."/>
            <person name="Modise T."/>
            <person name="Nefedov M."/>
            <person name="Notredame C."/>
            <person name="Paton I.R."/>
            <person name="Payne W.S."/>
            <person name="Pertea G."/>
            <person name="Prickett D."/>
            <person name="Puiu D."/>
            <person name="Qioa D."/>
            <person name="Raineri E."/>
            <person name="Ruffier M."/>
            <person name="Salzberg S.L."/>
            <person name="Schatz M.C."/>
            <person name="Scheuring C."/>
            <person name="Schmidt C.J."/>
            <person name="Schroeder S."/>
            <person name="Searle S.M."/>
            <person name="Smith E.J."/>
            <person name="Smith J."/>
            <person name="Sonstegard T.S."/>
            <person name="Stadler P.F."/>
            <person name="Tafer H."/>
            <person name="Tu Z.J."/>
            <person name="Van Tassell C.P."/>
            <person name="Vilella A.J."/>
            <person name="Williams K.P."/>
            <person name="Yorke J.A."/>
            <person name="Zhang L."/>
            <person name="Zhang H.B."/>
            <person name="Zhang X."/>
            <person name="Zhang Y."/>
            <person name="Reed K.M."/>
        </authorList>
    </citation>
    <scope>NUCLEOTIDE SEQUENCE [LARGE SCALE GENOMIC DNA]</scope>
</reference>
<reference evidence="10" key="3">
    <citation type="submission" date="2025-09" db="UniProtKB">
        <authorList>
            <consortium name="Ensembl"/>
        </authorList>
    </citation>
    <scope>IDENTIFICATION</scope>
</reference>
<dbReference type="Pfam" id="PF00923">
    <property type="entry name" value="TAL_FSA"/>
    <property type="match status" value="1"/>
</dbReference>
<protein>
    <recommendedName>
        <fullName evidence="4 8">Transaldolase</fullName>
        <ecNumber evidence="3 8">2.2.1.2</ecNumber>
    </recommendedName>
</protein>
<keyword evidence="7" id="KW-0704">Schiff base</keyword>
<dbReference type="SUPFAM" id="SSF51569">
    <property type="entry name" value="Aldolase"/>
    <property type="match status" value="1"/>
</dbReference>
<organism evidence="10 11">
    <name type="scientific">Meleagris gallopavo</name>
    <name type="common">Wild turkey</name>
    <dbReference type="NCBI Taxonomy" id="9103"/>
    <lineage>
        <taxon>Eukaryota</taxon>
        <taxon>Metazoa</taxon>
        <taxon>Chordata</taxon>
        <taxon>Craniata</taxon>
        <taxon>Vertebrata</taxon>
        <taxon>Euteleostomi</taxon>
        <taxon>Archelosauria</taxon>
        <taxon>Archosauria</taxon>
        <taxon>Dinosauria</taxon>
        <taxon>Saurischia</taxon>
        <taxon>Theropoda</taxon>
        <taxon>Coelurosauria</taxon>
        <taxon>Aves</taxon>
        <taxon>Neognathae</taxon>
        <taxon>Galloanserae</taxon>
        <taxon>Galliformes</taxon>
        <taxon>Phasianidae</taxon>
        <taxon>Meleagridinae</taxon>
        <taxon>Meleagris</taxon>
    </lineage>
</organism>
<evidence type="ECO:0000256" key="9">
    <source>
        <dbReference type="SAM" id="MobiDB-lite"/>
    </source>
</evidence>